<protein>
    <submittedName>
        <fullName evidence="5">Bifunctional metallophosphatase/5'-nucleotidase</fullName>
    </submittedName>
</protein>
<evidence type="ECO:0000256" key="2">
    <source>
        <dbReference type="RuleBase" id="RU362119"/>
    </source>
</evidence>
<dbReference type="SUPFAM" id="SSF55816">
    <property type="entry name" value="5'-nucleotidase (syn. UDP-sugar hydrolase), C-terminal domain"/>
    <property type="match status" value="1"/>
</dbReference>
<dbReference type="CDD" id="cd00845">
    <property type="entry name" value="MPP_UshA_N_like"/>
    <property type="match status" value="1"/>
</dbReference>
<dbReference type="InterPro" id="IPR029052">
    <property type="entry name" value="Metallo-depent_PP-like"/>
</dbReference>
<dbReference type="AlphaFoldDB" id="A0A841SUF0"/>
<gene>
    <name evidence="5" type="ORF">H7B67_06930</name>
</gene>
<evidence type="ECO:0000313" key="6">
    <source>
        <dbReference type="Proteomes" id="UP000535838"/>
    </source>
</evidence>
<dbReference type="EMBL" id="JACJVQ010000005">
    <property type="protein sequence ID" value="MBB6633838.1"/>
    <property type="molecule type" value="Genomic_DNA"/>
</dbReference>
<evidence type="ECO:0000259" key="4">
    <source>
        <dbReference type="Pfam" id="PF02872"/>
    </source>
</evidence>
<sequence>MIHTNDIHSHFEEAFRIAAYIREIKERCPSDDLLLLDCGDFLDRARMETEGTNGGANRALLDYLEYDAVGMGNNEGLSYTREQLDELFAGAPYPVVCANLIVTGTGTHPEWMKPYAIIERAGLRVALLGLTAAFGDFYELLGWTATDPLQAAERYVPELRRQADLVVVLSHLGLKHDERMASSVDGIDLILGAHTHHLLEVPLRVGNTMICAAGKFGRYVGTVTVRRDSASGALRIEGSADPTEAYPADPAAAGLIEEYRKRAIAAMSGTIATLAEPLDLREDKESPLGTLLAAAVRRATGARIGLVNSGQLLGGFPAGPVTELDVHSVCPSPINPCLILLKGSRLKEALEESLLPEFIGFEFQGFGFRGRVLGTLSVDGIEWVIDESKPPREKVVSVIVDGEPLDENAEYAIGTLDMFTFGIGYLGLKEGRVLNYFLPEFIRDVLAEALRDESALRDCRRLRRHPVSVIG</sequence>
<dbReference type="InterPro" id="IPR004843">
    <property type="entry name" value="Calcineurin-like_PHP"/>
</dbReference>
<proteinExistence type="inferred from homology"/>
<accession>A0A841SUF0</accession>
<keyword evidence="1" id="KW-0732">Signal</keyword>
<dbReference type="InterPro" id="IPR036907">
    <property type="entry name" value="5'-Nucleotdase_C_sf"/>
</dbReference>
<feature type="domain" description="Calcineurin-like phosphoesterase" evidence="3">
    <location>
        <begin position="2"/>
        <end position="197"/>
    </location>
</feature>
<keyword evidence="6" id="KW-1185">Reference proteome</keyword>
<comment type="similarity">
    <text evidence="2">Belongs to the 5'-nucleotidase family.</text>
</comment>
<organism evidence="5 6">
    <name type="scientific">Cohnella thailandensis</name>
    <dbReference type="NCBI Taxonomy" id="557557"/>
    <lineage>
        <taxon>Bacteria</taxon>
        <taxon>Bacillati</taxon>
        <taxon>Bacillota</taxon>
        <taxon>Bacilli</taxon>
        <taxon>Bacillales</taxon>
        <taxon>Paenibacillaceae</taxon>
        <taxon>Cohnella</taxon>
    </lineage>
</organism>
<dbReference type="GO" id="GO:0030288">
    <property type="term" value="C:outer membrane-bounded periplasmic space"/>
    <property type="evidence" value="ECO:0007669"/>
    <property type="project" value="TreeGrafter"/>
</dbReference>
<dbReference type="PRINTS" id="PR01607">
    <property type="entry name" value="APYRASEFAMLY"/>
</dbReference>
<dbReference type="Gene3D" id="3.90.780.10">
    <property type="entry name" value="5'-Nucleotidase, C-terminal domain"/>
    <property type="match status" value="1"/>
</dbReference>
<dbReference type="PANTHER" id="PTHR11575">
    <property type="entry name" value="5'-NUCLEOTIDASE-RELATED"/>
    <property type="match status" value="1"/>
</dbReference>
<reference evidence="5 6" key="1">
    <citation type="submission" date="2020-08" db="EMBL/GenBank/DDBJ databases">
        <title>Cohnella phylogeny.</title>
        <authorList>
            <person name="Dunlap C."/>
        </authorList>
    </citation>
    <scope>NUCLEOTIDE SEQUENCE [LARGE SCALE GENOMIC DNA]</scope>
    <source>
        <strain evidence="5 6">DSM 25241</strain>
    </source>
</reference>
<keyword evidence="2" id="KW-0547">Nucleotide-binding</keyword>
<dbReference type="Pfam" id="PF00149">
    <property type="entry name" value="Metallophos"/>
    <property type="match status" value="1"/>
</dbReference>
<feature type="domain" description="5'-Nucleotidase C-terminal" evidence="4">
    <location>
        <begin position="273"/>
        <end position="417"/>
    </location>
</feature>
<dbReference type="GO" id="GO:0008768">
    <property type="term" value="F:UDP-sugar diphosphatase activity"/>
    <property type="evidence" value="ECO:0007669"/>
    <property type="project" value="TreeGrafter"/>
</dbReference>
<dbReference type="GO" id="GO:0009166">
    <property type="term" value="P:nucleotide catabolic process"/>
    <property type="evidence" value="ECO:0007669"/>
    <property type="project" value="InterPro"/>
</dbReference>
<dbReference type="Proteomes" id="UP000535838">
    <property type="component" value="Unassembled WGS sequence"/>
</dbReference>
<dbReference type="Pfam" id="PF02872">
    <property type="entry name" value="5_nucleotid_C"/>
    <property type="match status" value="1"/>
</dbReference>
<dbReference type="InterPro" id="IPR008334">
    <property type="entry name" value="5'-Nucleotdase_C"/>
</dbReference>
<dbReference type="PANTHER" id="PTHR11575:SF23">
    <property type="entry name" value="5-NUCLEOTIDASE FAMILY PROTEIN"/>
    <property type="match status" value="1"/>
</dbReference>
<dbReference type="InterPro" id="IPR006179">
    <property type="entry name" value="5_nucleotidase/apyrase"/>
</dbReference>
<comment type="caution">
    <text evidence="5">The sequence shown here is derived from an EMBL/GenBank/DDBJ whole genome shotgun (WGS) entry which is preliminary data.</text>
</comment>
<dbReference type="Gene3D" id="3.60.21.10">
    <property type="match status" value="1"/>
</dbReference>
<dbReference type="GO" id="GO:0000166">
    <property type="term" value="F:nucleotide binding"/>
    <property type="evidence" value="ECO:0007669"/>
    <property type="project" value="UniProtKB-KW"/>
</dbReference>
<evidence type="ECO:0000259" key="3">
    <source>
        <dbReference type="Pfam" id="PF00149"/>
    </source>
</evidence>
<keyword evidence="2" id="KW-0378">Hydrolase</keyword>
<dbReference type="SUPFAM" id="SSF56300">
    <property type="entry name" value="Metallo-dependent phosphatases"/>
    <property type="match status" value="1"/>
</dbReference>
<name>A0A841SUF0_9BACL</name>
<evidence type="ECO:0000256" key="1">
    <source>
        <dbReference type="ARBA" id="ARBA00022729"/>
    </source>
</evidence>
<evidence type="ECO:0000313" key="5">
    <source>
        <dbReference type="EMBL" id="MBB6633838.1"/>
    </source>
</evidence>
<dbReference type="GO" id="GO:0008253">
    <property type="term" value="F:5'-nucleotidase activity"/>
    <property type="evidence" value="ECO:0007669"/>
    <property type="project" value="TreeGrafter"/>
</dbReference>